<proteinExistence type="predicted"/>
<name>A0A970B7H5_9GAMM</name>
<sequence>MNSDTLKGQWKQLRAHAKAAWARLTDDEALRIEGRLLRFSGAFESRYGAIRDAAQCQVERLLTATRPPSWH</sequence>
<dbReference type="AlphaFoldDB" id="A0A970B7H5"/>
<dbReference type="InterPro" id="IPR036629">
    <property type="entry name" value="YjbJ_sf"/>
</dbReference>
<reference evidence="1" key="1">
    <citation type="submission" date="2020-03" db="EMBL/GenBank/DDBJ databases">
        <title>Solimonas marina sp. nov., isolated from deep seawater of the Pacific Ocean.</title>
        <authorList>
            <person name="Liu X."/>
            <person name="Lai Q."/>
            <person name="Sun F."/>
            <person name="Gai Y."/>
            <person name="Li G."/>
            <person name="Shao Z."/>
        </authorList>
    </citation>
    <scope>NUCLEOTIDE SEQUENCE</scope>
    <source>
        <strain evidence="1">C16B3</strain>
    </source>
</reference>
<dbReference type="RefSeq" id="WP_168149001.1">
    <property type="nucleotide sequence ID" value="NZ_JAAVXB010000009.1"/>
</dbReference>
<dbReference type="Gene3D" id="1.10.1470.10">
    <property type="entry name" value="YjbJ"/>
    <property type="match status" value="1"/>
</dbReference>
<comment type="caution">
    <text evidence="1">The sequence shown here is derived from an EMBL/GenBank/DDBJ whole genome shotgun (WGS) entry which is preliminary data.</text>
</comment>
<organism evidence="1 2">
    <name type="scientific">Solimonas marina</name>
    <dbReference type="NCBI Taxonomy" id="2714601"/>
    <lineage>
        <taxon>Bacteria</taxon>
        <taxon>Pseudomonadati</taxon>
        <taxon>Pseudomonadota</taxon>
        <taxon>Gammaproteobacteria</taxon>
        <taxon>Nevskiales</taxon>
        <taxon>Nevskiaceae</taxon>
        <taxon>Solimonas</taxon>
    </lineage>
</organism>
<protein>
    <submittedName>
        <fullName evidence="1">CsbD family protein</fullName>
    </submittedName>
</protein>
<accession>A0A970B7H5</accession>
<dbReference type="Proteomes" id="UP000653472">
    <property type="component" value="Unassembled WGS sequence"/>
</dbReference>
<keyword evidence="2" id="KW-1185">Reference proteome</keyword>
<evidence type="ECO:0000313" key="2">
    <source>
        <dbReference type="Proteomes" id="UP000653472"/>
    </source>
</evidence>
<dbReference type="EMBL" id="JAAVXB010000009">
    <property type="protein sequence ID" value="NKF23675.1"/>
    <property type="molecule type" value="Genomic_DNA"/>
</dbReference>
<dbReference type="SUPFAM" id="SSF69047">
    <property type="entry name" value="Hypothetical protein YjbJ"/>
    <property type="match status" value="1"/>
</dbReference>
<gene>
    <name evidence="1" type="ORF">G7Y82_15260</name>
</gene>
<evidence type="ECO:0000313" key="1">
    <source>
        <dbReference type="EMBL" id="NKF23675.1"/>
    </source>
</evidence>